<dbReference type="EMBL" id="ANJA01002863">
    <property type="protein sequence ID" value="ETO67671.1"/>
    <property type="molecule type" value="Genomic_DNA"/>
</dbReference>
<dbReference type="AlphaFoldDB" id="A0A080ZM10"/>
<feature type="region of interest" description="Disordered" evidence="1">
    <location>
        <begin position="652"/>
        <end position="694"/>
    </location>
</feature>
<feature type="region of interest" description="Disordered" evidence="1">
    <location>
        <begin position="592"/>
        <end position="621"/>
    </location>
</feature>
<dbReference type="Proteomes" id="UP000028582">
    <property type="component" value="Unassembled WGS sequence"/>
</dbReference>
<feature type="region of interest" description="Disordered" evidence="1">
    <location>
        <begin position="713"/>
        <end position="840"/>
    </location>
</feature>
<feature type="compositionally biased region" description="Basic residues" evidence="1">
    <location>
        <begin position="813"/>
        <end position="834"/>
    </location>
</feature>
<comment type="caution">
    <text evidence="2">The sequence shown here is derived from an EMBL/GenBank/DDBJ whole genome shotgun (WGS) entry which is preliminary data.</text>
</comment>
<feature type="compositionally biased region" description="Basic and acidic residues" evidence="1">
    <location>
        <begin position="592"/>
        <end position="615"/>
    </location>
</feature>
<evidence type="ECO:0000256" key="1">
    <source>
        <dbReference type="SAM" id="MobiDB-lite"/>
    </source>
</evidence>
<reference evidence="2 3" key="1">
    <citation type="submission" date="2013-11" db="EMBL/GenBank/DDBJ databases">
        <title>The Genome Sequence of Phytophthora parasitica P1976.</title>
        <authorList>
            <consortium name="The Broad Institute Genomics Platform"/>
            <person name="Russ C."/>
            <person name="Tyler B."/>
            <person name="Panabieres F."/>
            <person name="Shan W."/>
            <person name="Tripathy S."/>
            <person name="Grunwald N."/>
            <person name="Machado M."/>
            <person name="Johnson C.S."/>
            <person name="Walker B."/>
            <person name="Young S."/>
            <person name="Zeng Q."/>
            <person name="Gargeya S."/>
            <person name="Fitzgerald M."/>
            <person name="Haas B."/>
            <person name="Abouelleil A."/>
            <person name="Allen A.W."/>
            <person name="Alvarado L."/>
            <person name="Arachchi H.M."/>
            <person name="Berlin A.M."/>
            <person name="Chapman S.B."/>
            <person name="Gainer-Dewar J."/>
            <person name="Goldberg J."/>
            <person name="Griggs A."/>
            <person name="Gujja S."/>
            <person name="Hansen M."/>
            <person name="Howarth C."/>
            <person name="Imamovic A."/>
            <person name="Ireland A."/>
            <person name="Larimer J."/>
            <person name="McCowan C."/>
            <person name="Murphy C."/>
            <person name="Pearson M."/>
            <person name="Poon T.W."/>
            <person name="Priest M."/>
            <person name="Roberts A."/>
            <person name="Saif S."/>
            <person name="Shea T."/>
            <person name="Sisk P."/>
            <person name="Sykes S."/>
            <person name="Wortman J."/>
            <person name="Nusbaum C."/>
            <person name="Birren B."/>
        </authorList>
    </citation>
    <scope>NUCLEOTIDE SEQUENCE [LARGE SCALE GENOMIC DNA]</scope>
    <source>
        <strain evidence="2 3">P1976</strain>
    </source>
</reference>
<gene>
    <name evidence="2" type="ORF">F444_15413</name>
</gene>
<accession>A0A080ZM10</accession>
<dbReference type="OrthoDB" id="129401at2759"/>
<organism evidence="2 3">
    <name type="scientific">Phytophthora nicotianae P1976</name>
    <dbReference type="NCBI Taxonomy" id="1317066"/>
    <lineage>
        <taxon>Eukaryota</taxon>
        <taxon>Sar</taxon>
        <taxon>Stramenopiles</taxon>
        <taxon>Oomycota</taxon>
        <taxon>Peronosporomycetes</taxon>
        <taxon>Peronosporales</taxon>
        <taxon>Peronosporaceae</taxon>
        <taxon>Phytophthora</taxon>
    </lineage>
</organism>
<name>A0A080ZM10_PHYNI</name>
<feature type="region of interest" description="Disordered" evidence="1">
    <location>
        <begin position="552"/>
        <end position="578"/>
    </location>
</feature>
<feature type="compositionally biased region" description="Basic residues" evidence="1">
    <location>
        <begin position="659"/>
        <end position="669"/>
    </location>
</feature>
<sequence>MEVVKLGTLLSQRNEMLSGLRESHEYLLTTNGQLRERSRLQRARLVLLRTLLGADQEQNGKDKPGLCDNVRVNELEATAEKCGVLKDILYGLVDKRAGLEQQYMGLEEQTAREVVALRSKEERLSEVRNSLLLLHEDIRSTQWNFANSQAEFVASDKYLNAVSQNAQSQAAAVEKVTTALRAEKAAVEDLRTTWQNYEDMIHEEHRQLVIENEIARSEQREFQKLLESKGPTCPADEEVVEEAKNLQLRLQHLNEEITSVKFFKRELALRRKQEKDILAIAQSSIKAKDKQLTWLERQRVHLENEQNEAVKTHAADETAHHTFVEEHNSAITSLEVQTKDIGKKIKGTERAITARNKKVATVNKKVAQKTKVLQEWKARIDAKQDQVTKSAATQEFIDGEALAVQEALNQELRRDEQIQGLLTVQEMESEELRSSCEVLETEIQRANTTLTTMRTSITATQTAVKNRIDEVRDKFLSTFVVGDAENLIELLDKEIESWTVKDTVEVDETIARETLKLKERYNTLTAETRKTYGRTLRKKEKQYNAKLTKLKEKMAEKKSKVTTNSANKPPEGEESEIKLPVQQVPVAATGHKHELDETMENRAAGENEKQNRELDPSSVERLSNKDKFNKVCLVTNDAGLYYWKLTQSTLQQIPPSQKRSSKPHKKQLKATKQTPKSARRGLNLVDESPQTDKEATDLFTVDPAIAAKVTKPTHSNLPQHRKIDNANGVRPRRLKRRTPAQKTGKPEPTFKTASVAQRNPVADPLDSPVGCDEDLEMTRPVQDADTTEMTSSTTSQDAAKKLQLKKADQRCKGSIKRRTSTKATALHRSRHTKASRISFGRTADWSTADSFSFD</sequence>
<feature type="compositionally biased region" description="Basic residues" evidence="1">
    <location>
        <begin position="730"/>
        <end position="739"/>
    </location>
</feature>
<protein>
    <submittedName>
        <fullName evidence="2">Uncharacterized protein</fullName>
    </submittedName>
</protein>
<evidence type="ECO:0000313" key="2">
    <source>
        <dbReference type="EMBL" id="ETO67671.1"/>
    </source>
</evidence>
<evidence type="ECO:0000313" key="3">
    <source>
        <dbReference type="Proteomes" id="UP000028582"/>
    </source>
</evidence>
<proteinExistence type="predicted"/>